<protein>
    <submittedName>
        <fullName evidence="2">Uncharacterized protein</fullName>
    </submittedName>
</protein>
<name>A0A7S3NKI2_9STRA</name>
<accession>A0A7S3NKI2</accession>
<gene>
    <name evidence="2" type="ORF">ALAG00032_LOCUS14634</name>
</gene>
<reference evidence="2" key="1">
    <citation type="submission" date="2021-01" db="EMBL/GenBank/DDBJ databases">
        <authorList>
            <person name="Corre E."/>
            <person name="Pelletier E."/>
            <person name="Niang G."/>
            <person name="Scheremetjew M."/>
            <person name="Finn R."/>
            <person name="Kale V."/>
            <person name="Holt S."/>
            <person name="Cochrane G."/>
            <person name="Meng A."/>
            <person name="Brown T."/>
            <person name="Cohen L."/>
        </authorList>
    </citation>
    <scope>NUCLEOTIDE SEQUENCE</scope>
    <source>
        <strain evidence="2">CCMP1510</strain>
    </source>
</reference>
<proteinExistence type="predicted"/>
<feature type="region of interest" description="Disordered" evidence="1">
    <location>
        <begin position="117"/>
        <end position="138"/>
    </location>
</feature>
<dbReference type="AlphaFoldDB" id="A0A7S3NKI2"/>
<evidence type="ECO:0000313" key="2">
    <source>
        <dbReference type="EMBL" id="CAE0373832.1"/>
    </source>
</evidence>
<dbReference type="EMBL" id="HBIJ01022417">
    <property type="protein sequence ID" value="CAE0373832.1"/>
    <property type="molecule type" value="Transcribed_RNA"/>
</dbReference>
<feature type="region of interest" description="Disordered" evidence="1">
    <location>
        <begin position="222"/>
        <end position="242"/>
    </location>
</feature>
<evidence type="ECO:0000256" key="1">
    <source>
        <dbReference type="SAM" id="MobiDB-lite"/>
    </source>
</evidence>
<organism evidence="2">
    <name type="scientific">Aureoumbra lagunensis</name>
    <dbReference type="NCBI Taxonomy" id="44058"/>
    <lineage>
        <taxon>Eukaryota</taxon>
        <taxon>Sar</taxon>
        <taxon>Stramenopiles</taxon>
        <taxon>Ochrophyta</taxon>
        <taxon>Pelagophyceae</taxon>
        <taxon>Pelagomonadales</taxon>
        <taxon>Aureoumbra</taxon>
    </lineage>
</organism>
<sequence length="349" mass="39339">MNKNRREEEEIGLASPKPKLVRQLSKTSFDRVESLKELESQVRLYEDVLKKNCLVKGKLLQLASSLQKLQCEQVDAVVTADLRSGKRYARFYREALHARIDAMRKHVADMLLNIENPPDEEPEIDTTSLPSMPQSGLHKIPEKSFLTDERMPSIEEEEDSVAPLGASTAILAILQSRLAQLAALRQQRRSLTQARRVRLIEADLARRADADLARRERQLTSKIRAASHSATPNDDVSNANSSNHRDNMMYTHLENEYSIAPDNMTRRALRKALATIHRAQQAKAFSPPIAAELKRILITKPLSKSQVFSIELAGLEMSQLLLALRAIYLGQMTTTSSCEEVVDPTFFSQ</sequence>
<feature type="compositionally biased region" description="Polar residues" evidence="1">
    <location>
        <begin position="228"/>
        <end position="242"/>
    </location>
</feature>